<dbReference type="PANTHER" id="PTHR37017">
    <property type="entry name" value="AB HYDROLASE-1 DOMAIN-CONTAINING PROTEIN-RELATED"/>
    <property type="match status" value="1"/>
</dbReference>
<dbReference type="EMBL" id="JACCBB010000001">
    <property type="protein sequence ID" value="NYD23654.1"/>
    <property type="molecule type" value="Genomic_DNA"/>
</dbReference>
<dbReference type="InterPro" id="IPR000073">
    <property type="entry name" value="AB_hydrolase_1"/>
</dbReference>
<dbReference type="RefSeq" id="WP_179753528.1">
    <property type="nucleotide sequence ID" value="NZ_BAAAGN010000016.1"/>
</dbReference>
<dbReference type="InterPro" id="IPR052897">
    <property type="entry name" value="Sec-Metab_Biosynth_Hydrolase"/>
</dbReference>
<evidence type="ECO:0000259" key="1">
    <source>
        <dbReference type="Pfam" id="PF12697"/>
    </source>
</evidence>
<dbReference type="GO" id="GO:0003824">
    <property type="term" value="F:catalytic activity"/>
    <property type="evidence" value="ECO:0007669"/>
    <property type="project" value="UniProtKB-ARBA"/>
</dbReference>
<evidence type="ECO:0000313" key="2">
    <source>
        <dbReference type="EMBL" id="NYD23654.1"/>
    </source>
</evidence>
<protein>
    <submittedName>
        <fullName evidence="2">Pimeloyl-ACP methyl ester carboxylesterase</fullName>
    </submittedName>
</protein>
<keyword evidence="3" id="KW-1185">Reference proteome</keyword>
<evidence type="ECO:0000313" key="3">
    <source>
        <dbReference type="Proteomes" id="UP000521922"/>
    </source>
</evidence>
<dbReference type="SUPFAM" id="SSF53474">
    <property type="entry name" value="alpha/beta-Hydrolases"/>
    <property type="match status" value="1"/>
</dbReference>
<dbReference type="Proteomes" id="UP000521922">
    <property type="component" value="Unassembled WGS sequence"/>
</dbReference>
<dbReference type="Gene3D" id="3.40.50.1820">
    <property type="entry name" value="alpha/beta hydrolase"/>
    <property type="match status" value="1"/>
</dbReference>
<reference evidence="2 3" key="1">
    <citation type="submission" date="2020-07" db="EMBL/GenBank/DDBJ databases">
        <title>Sequencing the genomes of 1000 actinobacteria strains.</title>
        <authorList>
            <person name="Klenk H.-P."/>
        </authorList>
    </citation>
    <scope>NUCLEOTIDE SEQUENCE [LARGE SCALE GENOMIC DNA]</scope>
    <source>
        <strain evidence="2 3">DSM 7487</strain>
    </source>
</reference>
<organism evidence="2 3">
    <name type="scientific">Kineococcus aurantiacus</name>
    <dbReference type="NCBI Taxonomy" id="37633"/>
    <lineage>
        <taxon>Bacteria</taxon>
        <taxon>Bacillati</taxon>
        <taxon>Actinomycetota</taxon>
        <taxon>Actinomycetes</taxon>
        <taxon>Kineosporiales</taxon>
        <taxon>Kineosporiaceae</taxon>
        <taxon>Kineococcus</taxon>
    </lineage>
</organism>
<sequence length="250" mass="25680">MSRTDSPDGKPVAVLVHGAFAESASWADVARTLHDRGVETVAVANPLRAVDTDAAYLVDVVRGLGRPVVLVGHSYGGMVVTEAAAALGDVVTGLVYVAAFVPERGESALELSGRFEGSTLGETLLAYPLAAGGQEFRIDPARFAAQFAADVPADTAQVMALTQRPVTEAALAQPLSVEPAWKELPVWSVYGDDDRNVPAAAQAFMADRAGSRGTTVVAGGSHAVAVSHPDAVASAVLEAVGEHVAFAPAL</sequence>
<dbReference type="PANTHER" id="PTHR37017:SF11">
    <property type="entry name" value="ESTERASE_LIPASE_THIOESTERASE DOMAIN-CONTAINING PROTEIN"/>
    <property type="match status" value="1"/>
</dbReference>
<dbReference type="AlphaFoldDB" id="A0A7Y9DN95"/>
<accession>A0A7Y9DN95</accession>
<proteinExistence type="predicted"/>
<dbReference type="Pfam" id="PF12697">
    <property type="entry name" value="Abhydrolase_6"/>
    <property type="match status" value="1"/>
</dbReference>
<feature type="domain" description="AB hydrolase-1" evidence="1">
    <location>
        <begin position="14"/>
        <end position="235"/>
    </location>
</feature>
<gene>
    <name evidence="2" type="ORF">BJ968_003194</name>
</gene>
<name>A0A7Y9DN95_9ACTN</name>
<dbReference type="InterPro" id="IPR029058">
    <property type="entry name" value="AB_hydrolase_fold"/>
</dbReference>
<comment type="caution">
    <text evidence="2">The sequence shown here is derived from an EMBL/GenBank/DDBJ whole genome shotgun (WGS) entry which is preliminary data.</text>
</comment>